<dbReference type="Pfam" id="PF00667">
    <property type="entry name" value="FAD_binding_1"/>
    <property type="match status" value="1"/>
</dbReference>
<evidence type="ECO:0000259" key="16">
    <source>
        <dbReference type="Pfam" id="PF02898"/>
    </source>
</evidence>
<dbReference type="EC" id="1.14.13.39" evidence="5"/>
<keyword evidence="17" id="KW-1185">Reference proteome</keyword>
<dbReference type="GeneID" id="106476419"/>
<feature type="domain" description="Nitric oxide synthase (NOS)" evidence="16">
    <location>
        <begin position="1"/>
        <end position="271"/>
    </location>
</feature>
<evidence type="ECO:0000256" key="5">
    <source>
        <dbReference type="ARBA" id="ARBA00012989"/>
    </source>
</evidence>
<dbReference type="InterPro" id="IPR044940">
    <property type="entry name" value="NOS_dom_2"/>
</dbReference>
<keyword evidence="8" id="KW-0288">FMN</keyword>
<dbReference type="SUPFAM" id="SSF56512">
    <property type="entry name" value="Nitric oxide (NO) synthase oxygenase domain"/>
    <property type="match status" value="1"/>
</dbReference>
<gene>
    <name evidence="18" type="primary">LOC106476419</name>
</gene>
<evidence type="ECO:0000256" key="6">
    <source>
        <dbReference type="ARBA" id="ARBA00022617"/>
    </source>
</evidence>
<reference evidence="18" key="1">
    <citation type="submission" date="2025-08" db="UniProtKB">
        <authorList>
            <consortium name="RefSeq"/>
        </authorList>
    </citation>
    <scope>IDENTIFICATION</scope>
    <source>
        <tissue evidence="18">Muscle</tissue>
    </source>
</reference>
<evidence type="ECO:0000256" key="12">
    <source>
        <dbReference type="ARBA" id="ARBA00022860"/>
    </source>
</evidence>
<keyword evidence="7" id="KW-0285">Flavoprotein</keyword>
<sequence length="490" mass="55503">MFEFLCRHVEYATNGGNIRSMITIFPPRKNGQEDFRLWNAQLLSYAGYLQPDGSTIGDPGHVQFTRVCQRLGWKGKGGRFDILPWILSAPGEGPKLYDVPDELILRVKLEHPRFEWFAEMGLEWFALPTVAGLLFDCGGISFPAAPFNGWYMGTEIGTRNLCDPHHYNITEEVALKMGLDTSSPATLWKDQALVEINIAVLHSYQKQNIVIVDHHTLAESFMKHMENEQKQRGGCPADWVWIVPPLSSSLTPVFHQEMLNYVLKPSYEYQVMCMEDYDVRNLEQESLFIVVTSTFGNGNPPDNGKVACSSYNFALSSDASMISLESVSQWNKDKFRTSVVEGIHHDICEGLANVHNKKVQPCKVLSRIRLQPLCSERQTILVRLDTRQATNLTYEPGDHLSVFPVNPSNVVNQIMSFLDPSDRSERDLVQVETFVDGVWQPYNRLPPCTMHTALSRYLDITTPPAPTILEHLAATATEKLDQLKLQRLCE</sequence>
<evidence type="ECO:0000259" key="15">
    <source>
        <dbReference type="Pfam" id="PF00667"/>
    </source>
</evidence>
<protein>
    <recommendedName>
        <fullName evidence="5">nitric-oxide synthase (NADPH)</fullName>
        <ecNumber evidence="5">1.14.13.39</ecNumber>
    </recommendedName>
</protein>
<keyword evidence="13" id="KW-0560">Oxidoreductase</keyword>
<dbReference type="Gene3D" id="2.40.30.10">
    <property type="entry name" value="Translation factors"/>
    <property type="match status" value="1"/>
</dbReference>
<dbReference type="Gene3D" id="3.90.1230.10">
    <property type="entry name" value="Nitric Oxide Synthase, Chain A, domain 3"/>
    <property type="match status" value="1"/>
</dbReference>
<dbReference type="InterPro" id="IPR036119">
    <property type="entry name" value="NOS_N_sf"/>
</dbReference>
<evidence type="ECO:0000256" key="3">
    <source>
        <dbReference type="ARBA" id="ARBA00001974"/>
    </source>
</evidence>
<evidence type="ECO:0000256" key="8">
    <source>
        <dbReference type="ARBA" id="ARBA00022643"/>
    </source>
</evidence>
<dbReference type="RefSeq" id="XP_022236006.1">
    <property type="nucleotide sequence ID" value="XM_022380298.1"/>
</dbReference>
<organism evidence="17 18">
    <name type="scientific">Limulus polyphemus</name>
    <name type="common">Atlantic horseshoe crab</name>
    <dbReference type="NCBI Taxonomy" id="6850"/>
    <lineage>
        <taxon>Eukaryota</taxon>
        <taxon>Metazoa</taxon>
        <taxon>Ecdysozoa</taxon>
        <taxon>Arthropoda</taxon>
        <taxon>Chelicerata</taxon>
        <taxon>Merostomata</taxon>
        <taxon>Xiphosura</taxon>
        <taxon>Limulidae</taxon>
        <taxon>Limulus</taxon>
    </lineage>
</organism>
<dbReference type="Gene3D" id="3.90.440.10">
    <property type="entry name" value="Nitric Oxide Synthase,Heme Domain,Chain A domain 2"/>
    <property type="match status" value="1"/>
</dbReference>
<accession>A0ABM1RXA1</accession>
<dbReference type="Pfam" id="PF02898">
    <property type="entry name" value="NO_synthase"/>
    <property type="match status" value="1"/>
</dbReference>
<keyword evidence="10" id="KW-0274">FAD</keyword>
<keyword evidence="14" id="KW-0408">Iron</keyword>
<comment type="cofactor">
    <cofactor evidence="1">
        <name>FMN</name>
        <dbReference type="ChEBI" id="CHEBI:58210"/>
    </cofactor>
</comment>
<comment type="cofactor">
    <cofactor evidence="2">
        <name>heme b</name>
        <dbReference type="ChEBI" id="CHEBI:60344"/>
    </cofactor>
</comment>
<evidence type="ECO:0000256" key="2">
    <source>
        <dbReference type="ARBA" id="ARBA00001970"/>
    </source>
</evidence>
<evidence type="ECO:0000256" key="7">
    <source>
        <dbReference type="ARBA" id="ARBA00022630"/>
    </source>
</evidence>
<comment type="cofactor">
    <cofactor evidence="3">
        <name>FAD</name>
        <dbReference type="ChEBI" id="CHEBI:57692"/>
    </cofactor>
</comment>
<keyword evidence="11" id="KW-0521">NADP</keyword>
<dbReference type="SUPFAM" id="SSF63380">
    <property type="entry name" value="Riboflavin synthase domain-like"/>
    <property type="match status" value="1"/>
</dbReference>
<dbReference type="Proteomes" id="UP000694941">
    <property type="component" value="Unplaced"/>
</dbReference>
<evidence type="ECO:0000256" key="13">
    <source>
        <dbReference type="ARBA" id="ARBA00023002"/>
    </source>
</evidence>
<evidence type="ECO:0000256" key="1">
    <source>
        <dbReference type="ARBA" id="ARBA00001917"/>
    </source>
</evidence>
<dbReference type="Gene3D" id="3.40.50.360">
    <property type="match status" value="1"/>
</dbReference>
<evidence type="ECO:0000313" key="17">
    <source>
        <dbReference type="Proteomes" id="UP000694941"/>
    </source>
</evidence>
<feature type="domain" description="Sulfite reductase [NADPH] flavoprotein alpha-component-like FAD-binding" evidence="15">
    <location>
        <begin position="353"/>
        <end position="489"/>
    </location>
</feature>
<keyword evidence="6" id="KW-0349">Heme</keyword>
<feature type="non-terminal residue" evidence="18">
    <location>
        <position position="490"/>
    </location>
</feature>
<dbReference type="InterPro" id="IPR017938">
    <property type="entry name" value="Riboflavin_synthase-like_b-brl"/>
</dbReference>
<comment type="similarity">
    <text evidence="4">Belongs to the NOS family.</text>
</comment>
<dbReference type="InterPro" id="IPR004030">
    <property type="entry name" value="NOS_N"/>
</dbReference>
<evidence type="ECO:0000256" key="4">
    <source>
        <dbReference type="ARBA" id="ARBA00006267"/>
    </source>
</evidence>
<evidence type="ECO:0000256" key="9">
    <source>
        <dbReference type="ARBA" id="ARBA00022723"/>
    </source>
</evidence>
<evidence type="ECO:0000256" key="14">
    <source>
        <dbReference type="ARBA" id="ARBA00023004"/>
    </source>
</evidence>
<keyword evidence="9" id="KW-0479">Metal-binding</keyword>
<dbReference type="Gene3D" id="1.20.990.10">
    <property type="entry name" value="NADPH-cytochrome p450 Reductase, Chain A, domain 3"/>
    <property type="match status" value="1"/>
</dbReference>
<dbReference type="PANTHER" id="PTHR43410:SF1">
    <property type="entry name" value="NITRIC OXIDE SYNTHASE"/>
    <property type="match status" value="1"/>
</dbReference>
<evidence type="ECO:0000256" key="11">
    <source>
        <dbReference type="ARBA" id="ARBA00022857"/>
    </source>
</evidence>
<dbReference type="PANTHER" id="PTHR43410">
    <property type="entry name" value="NITRIC OXIDE SYNTHASE OXYGENASE"/>
    <property type="match status" value="1"/>
</dbReference>
<name>A0ABM1RXA1_LIMPO</name>
<evidence type="ECO:0000313" key="18">
    <source>
        <dbReference type="RefSeq" id="XP_022236006.1"/>
    </source>
</evidence>
<keyword evidence="12" id="KW-0112">Calmodulin-binding</keyword>
<dbReference type="InterPro" id="IPR050607">
    <property type="entry name" value="NOS"/>
</dbReference>
<evidence type="ECO:0000256" key="10">
    <source>
        <dbReference type="ARBA" id="ARBA00022827"/>
    </source>
</evidence>
<dbReference type="InterPro" id="IPR003097">
    <property type="entry name" value="CysJ-like_FAD-binding"/>
</dbReference>
<dbReference type="SUPFAM" id="SSF52218">
    <property type="entry name" value="Flavoproteins"/>
    <property type="match status" value="1"/>
</dbReference>
<dbReference type="InterPro" id="IPR044944">
    <property type="entry name" value="NOS_dom_3"/>
</dbReference>
<dbReference type="InterPro" id="IPR029039">
    <property type="entry name" value="Flavoprotein-like_sf"/>
</dbReference>
<dbReference type="InterPro" id="IPR023173">
    <property type="entry name" value="NADPH_Cyt_P450_Rdtase_alpha"/>
</dbReference>
<proteinExistence type="inferred from homology"/>